<evidence type="ECO:0000256" key="1">
    <source>
        <dbReference type="SAM" id="MobiDB-lite"/>
    </source>
</evidence>
<dbReference type="Gene3D" id="2.60.120.620">
    <property type="entry name" value="q2cbj1_9rhob like domain"/>
    <property type="match status" value="1"/>
</dbReference>
<keyword evidence="2" id="KW-0812">Transmembrane</keyword>
<dbReference type="PANTHER" id="PTHR37563">
    <property type="entry name" value="PHYTANOYL-COA DIOXYGENASE FAMILY PROTEIN (AFU_ORTHOLOGUE AFUA_2G03330)"/>
    <property type="match status" value="1"/>
</dbReference>
<dbReference type="Pfam" id="PF05721">
    <property type="entry name" value="PhyH"/>
    <property type="match status" value="1"/>
</dbReference>
<keyword evidence="2" id="KW-1133">Transmembrane helix</keyword>
<feature type="region of interest" description="Disordered" evidence="1">
    <location>
        <begin position="281"/>
        <end position="317"/>
    </location>
</feature>
<sequence length="524" mass="56055">MVRLQVSSMRLQARRVALHCLAGAAATAAVGGGGLLLLRRHKRRHPPSGRGQGNIPEVYGEPYQPITAAALAKDVELCRQQQRQRLLDLGLAASTAQAAADAAAAVTASEIPGSSWAEEIAVASPHLGPASALLAAAKTGAPLELHMHLKAVFCAALKAALLCDLAALMEQQAKQPHEQLLCREADMHWLLRETESAFKDAFYEPTIRAAASACDFAQPARELLQALQHIHTLQKKTSGSPTESLLPLLLTTKGREALDVFVASVDKQVLGSLCSSWERSGVLHRQPDPQERQPDAPPPRVRQLSARNTGRDAGTPMALSSYADAQERCRAGGHPKASTGAPLFLRASDFKAATSAIAEHGFVVIKNALSPEQLKEVQQATFAASETASEGGLKMKEVDPNVYCTRPTYGRLHCLLRGSLIEQSLVDVQRLFSPLVHSYLSSGAPPEAGGLEGKTRVFVSEMQTVNADALALAQPWHRDNSHRGLTVVLPLVPIHPNNGPTELLPGSHVLSGEVTRMELEGTTV</sequence>
<keyword evidence="2" id="KW-0472">Membrane</keyword>
<dbReference type="SUPFAM" id="SSF51197">
    <property type="entry name" value="Clavaminate synthase-like"/>
    <property type="match status" value="1"/>
</dbReference>
<dbReference type="OrthoDB" id="347251at2759"/>
<name>U6GBA5_EIMAC</name>
<evidence type="ECO:0000313" key="4">
    <source>
        <dbReference type="Proteomes" id="UP000018050"/>
    </source>
</evidence>
<keyword evidence="4" id="KW-1185">Reference proteome</keyword>
<organism evidence="3 4">
    <name type="scientific">Eimeria acervulina</name>
    <name type="common">Coccidian parasite</name>
    <dbReference type="NCBI Taxonomy" id="5801"/>
    <lineage>
        <taxon>Eukaryota</taxon>
        <taxon>Sar</taxon>
        <taxon>Alveolata</taxon>
        <taxon>Apicomplexa</taxon>
        <taxon>Conoidasida</taxon>
        <taxon>Coccidia</taxon>
        <taxon>Eucoccidiorida</taxon>
        <taxon>Eimeriorina</taxon>
        <taxon>Eimeriidae</taxon>
        <taxon>Eimeria</taxon>
    </lineage>
</organism>
<proteinExistence type="predicted"/>
<dbReference type="RefSeq" id="XP_013252132.1">
    <property type="nucleotide sequence ID" value="XM_013396678.1"/>
</dbReference>
<dbReference type="InterPro" id="IPR051961">
    <property type="entry name" value="Fungal_Metabolite_Diox"/>
</dbReference>
<dbReference type="PANTHER" id="PTHR37563:SF2">
    <property type="entry name" value="PHYTANOYL-COA DIOXYGENASE FAMILY PROTEIN (AFU_ORTHOLOGUE AFUA_2G03330)"/>
    <property type="match status" value="1"/>
</dbReference>
<feature type="transmembrane region" description="Helical" evidence="2">
    <location>
        <begin position="16"/>
        <end position="38"/>
    </location>
</feature>
<evidence type="ECO:0000256" key="2">
    <source>
        <dbReference type="SAM" id="Phobius"/>
    </source>
</evidence>
<dbReference type="EMBL" id="HG670680">
    <property type="protein sequence ID" value="CDI77516.1"/>
    <property type="molecule type" value="Genomic_DNA"/>
</dbReference>
<feature type="compositionally biased region" description="Basic and acidic residues" evidence="1">
    <location>
        <begin position="285"/>
        <end position="294"/>
    </location>
</feature>
<dbReference type="Proteomes" id="UP000018050">
    <property type="component" value="Unassembled WGS sequence"/>
</dbReference>
<accession>U6GBA5</accession>
<dbReference type="OMA" id="WHRDNSH"/>
<reference evidence="3" key="2">
    <citation type="submission" date="2013-10" db="EMBL/GenBank/DDBJ databases">
        <authorList>
            <person name="Aslett M."/>
        </authorList>
    </citation>
    <scope>NUCLEOTIDE SEQUENCE [LARGE SCALE GENOMIC DNA]</scope>
    <source>
        <strain evidence="3">Houghton</strain>
    </source>
</reference>
<dbReference type="VEuPathDB" id="ToxoDB:EAH_00005070"/>
<evidence type="ECO:0000313" key="3">
    <source>
        <dbReference type="EMBL" id="CDI77516.1"/>
    </source>
</evidence>
<gene>
    <name evidence="3" type="ORF">EAH_00005070</name>
</gene>
<dbReference type="GeneID" id="25268577"/>
<protein>
    <submittedName>
        <fullName evidence="3">Uncharacterized protein</fullName>
    </submittedName>
</protein>
<dbReference type="InterPro" id="IPR008775">
    <property type="entry name" value="Phytyl_CoA_dOase-like"/>
</dbReference>
<reference evidence="3" key="1">
    <citation type="submission" date="2013-10" db="EMBL/GenBank/DDBJ databases">
        <title>Genomic analysis of the causative agents of coccidiosis in chickens.</title>
        <authorList>
            <person name="Reid A.J."/>
            <person name="Blake D."/>
            <person name="Billington K."/>
            <person name="Browne H."/>
            <person name="Dunn M."/>
            <person name="Hung S."/>
            <person name="Kawahara F."/>
            <person name="Miranda-Saavedra D."/>
            <person name="Mourier T."/>
            <person name="Nagra H."/>
            <person name="Otto T.D."/>
            <person name="Rawlings N."/>
            <person name="Sanchez A."/>
            <person name="Sanders M."/>
            <person name="Subramaniam C."/>
            <person name="Tay Y."/>
            <person name="Dear P."/>
            <person name="Doerig C."/>
            <person name="Gruber A."/>
            <person name="Parkinson J."/>
            <person name="Shirley M."/>
            <person name="Wan K.L."/>
            <person name="Berriman M."/>
            <person name="Tomley F."/>
            <person name="Pain A."/>
        </authorList>
    </citation>
    <scope>NUCLEOTIDE SEQUENCE [LARGE SCALE GENOMIC DNA]</scope>
    <source>
        <strain evidence="3">Houghton</strain>
    </source>
</reference>
<dbReference type="AlphaFoldDB" id="U6GBA5"/>